<feature type="region of interest" description="Disordered" evidence="6">
    <location>
        <begin position="206"/>
        <end position="236"/>
    </location>
</feature>
<name>A0ABD3R8J7_9STRA</name>
<evidence type="ECO:0000256" key="6">
    <source>
        <dbReference type="SAM" id="MobiDB-lite"/>
    </source>
</evidence>
<sequence>MESPPSSAATITTEASSSSLPPPVPASSSETLALTDDNDVDGDVPPSKSQMKKRRRYEKLLAIKLRRKEQTREVKRLKAERDGRDLDAERRIQMINEANGSGRARRDARWNAILSKANVDNSFRVCFDCSFESQMTPKECNSLALQLRYAYATNRRSSAPVRVDVYGLKIGDVTRGHLMNVEGFPGRWEERAFRCHEGDLEEVYTSCRGSDGSTNGDDRSDENGGVSRGSSCDAIQGDIETGNVDVATDSGGGSCVAPPGPRLCAFDTAFDIVGDGRANEVIAVDGDGRKALGCAATSPTTMRRPPPSSPTPPGHRFVYLTGDSPNTLKTLSNNSTYIIGGIVDRNRLKFAAMKRAESINKVAPHLNVCTARLPLDEHVDLKGSTRVLTCNHVFEILQRYRENGADWRDAIMTVLPCRKDAEEKRTDDDIEKKGGDNGKNEDDGVHIDALN</sequence>
<dbReference type="EC" id="2.1.1.221" evidence="1"/>
<protein>
    <recommendedName>
        <fullName evidence="1">tRNA (guanine(9)-N(1))-methyltransferase</fullName>
        <ecNumber evidence="1">2.1.1.221</ecNumber>
    </recommendedName>
</protein>
<evidence type="ECO:0000256" key="4">
    <source>
        <dbReference type="ARBA" id="ARBA00022691"/>
    </source>
</evidence>
<dbReference type="CDD" id="cd18089">
    <property type="entry name" value="SPOUT_Trm10-like"/>
    <property type="match status" value="1"/>
</dbReference>
<dbReference type="PANTHER" id="PTHR13563:SF13">
    <property type="entry name" value="TRNA METHYLTRANSFERASE 10 HOMOLOG A"/>
    <property type="match status" value="1"/>
</dbReference>
<dbReference type="GO" id="GO:0032259">
    <property type="term" value="P:methylation"/>
    <property type="evidence" value="ECO:0007669"/>
    <property type="project" value="UniProtKB-KW"/>
</dbReference>
<dbReference type="EMBL" id="JALLPB020000416">
    <property type="protein sequence ID" value="KAL3809352.1"/>
    <property type="molecule type" value="Genomic_DNA"/>
</dbReference>
<reference evidence="8 9" key="1">
    <citation type="submission" date="2024-10" db="EMBL/GenBank/DDBJ databases">
        <title>Updated reference genomes for cyclostephanoid diatoms.</title>
        <authorList>
            <person name="Roberts W.R."/>
            <person name="Alverson A.J."/>
        </authorList>
    </citation>
    <scope>NUCLEOTIDE SEQUENCE [LARGE SCALE GENOMIC DNA]</scope>
    <source>
        <strain evidence="8 9">AJA228-03</strain>
    </source>
</reference>
<dbReference type="InterPro" id="IPR007356">
    <property type="entry name" value="tRNA_m1G_MeTrfase_euk"/>
</dbReference>
<proteinExistence type="predicted"/>
<dbReference type="Proteomes" id="UP001530377">
    <property type="component" value="Unassembled WGS sequence"/>
</dbReference>
<keyword evidence="2" id="KW-0489">Methyltransferase</keyword>
<feature type="compositionally biased region" description="Low complexity" evidence="6">
    <location>
        <begin position="1"/>
        <end position="19"/>
    </location>
</feature>
<keyword evidence="4" id="KW-0949">S-adenosyl-L-methionine</keyword>
<evidence type="ECO:0000256" key="3">
    <source>
        <dbReference type="ARBA" id="ARBA00022679"/>
    </source>
</evidence>
<comment type="caution">
    <text evidence="8">The sequence shown here is derived from an EMBL/GenBank/DDBJ whole genome shotgun (WGS) entry which is preliminary data.</text>
</comment>
<dbReference type="AlphaFoldDB" id="A0ABD3R8J7"/>
<dbReference type="GO" id="GO:0052905">
    <property type="term" value="F:tRNA (guanosine(9)-N1)-methyltransferase activity"/>
    <property type="evidence" value="ECO:0007669"/>
    <property type="project" value="UniProtKB-EC"/>
</dbReference>
<dbReference type="PROSITE" id="PS51675">
    <property type="entry name" value="SAM_MT_TRM10"/>
    <property type="match status" value="1"/>
</dbReference>
<evidence type="ECO:0000256" key="5">
    <source>
        <dbReference type="ARBA" id="ARBA00048434"/>
    </source>
</evidence>
<dbReference type="Gene3D" id="3.40.1280.30">
    <property type="match status" value="1"/>
</dbReference>
<evidence type="ECO:0000313" key="8">
    <source>
        <dbReference type="EMBL" id="KAL3809352.1"/>
    </source>
</evidence>
<dbReference type="PANTHER" id="PTHR13563">
    <property type="entry name" value="TRNA (GUANINE-9-) METHYLTRANSFERASE"/>
    <property type="match status" value="1"/>
</dbReference>
<evidence type="ECO:0000256" key="2">
    <source>
        <dbReference type="ARBA" id="ARBA00022603"/>
    </source>
</evidence>
<feature type="domain" description="SAM-dependent MTase TRM10-type" evidence="7">
    <location>
        <begin position="110"/>
        <end position="422"/>
    </location>
</feature>
<feature type="region of interest" description="Disordered" evidence="6">
    <location>
        <begin position="421"/>
        <end position="451"/>
    </location>
</feature>
<keyword evidence="3" id="KW-0808">Transferase</keyword>
<dbReference type="InterPro" id="IPR028564">
    <property type="entry name" value="MT_TRM10-typ"/>
</dbReference>
<evidence type="ECO:0000259" key="7">
    <source>
        <dbReference type="PROSITE" id="PS51675"/>
    </source>
</evidence>
<accession>A0ABD3R8J7</accession>
<dbReference type="InterPro" id="IPR038459">
    <property type="entry name" value="MT_TRM10-typ_sf"/>
</dbReference>
<comment type="catalytic activity">
    <reaction evidence="5">
        <text>guanosine(9) in tRNA + S-adenosyl-L-methionine = N(1)-methylguanosine(9) in tRNA + S-adenosyl-L-homocysteine + H(+)</text>
        <dbReference type="Rhea" id="RHEA:43156"/>
        <dbReference type="Rhea" id="RHEA-COMP:10367"/>
        <dbReference type="Rhea" id="RHEA-COMP:10368"/>
        <dbReference type="ChEBI" id="CHEBI:15378"/>
        <dbReference type="ChEBI" id="CHEBI:57856"/>
        <dbReference type="ChEBI" id="CHEBI:59789"/>
        <dbReference type="ChEBI" id="CHEBI:73542"/>
        <dbReference type="ChEBI" id="CHEBI:74269"/>
        <dbReference type="EC" id="2.1.1.221"/>
    </reaction>
</comment>
<gene>
    <name evidence="8" type="ORF">ACHAXA_009060</name>
</gene>
<keyword evidence="9" id="KW-1185">Reference proteome</keyword>
<evidence type="ECO:0000256" key="1">
    <source>
        <dbReference type="ARBA" id="ARBA00012797"/>
    </source>
</evidence>
<organism evidence="8 9">
    <name type="scientific">Cyclostephanos tholiformis</name>
    <dbReference type="NCBI Taxonomy" id="382380"/>
    <lineage>
        <taxon>Eukaryota</taxon>
        <taxon>Sar</taxon>
        <taxon>Stramenopiles</taxon>
        <taxon>Ochrophyta</taxon>
        <taxon>Bacillariophyta</taxon>
        <taxon>Coscinodiscophyceae</taxon>
        <taxon>Thalassiosirophycidae</taxon>
        <taxon>Stephanodiscales</taxon>
        <taxon>Stephanodiscaceae</taxon>
        <taxon>Cyclostephanos</taxon>
    </lineage>
</organism>
<feature type="region of interest" description="Disordered" evidence="6">
    <location>
        <begin position="1"/>
        <end position="56"/>
    </location>
</feature>
<evidence type="ECO:0000313" key="9">
    <source>
        <dbReference type="Proteomes" id="UP001530377"/>
    </source>
</evidence>